<organism evidence="2">
    <name type="scientific">Alexandrium monilatum</name>
    <dbReference type="NCBI Taxonomy" id="311494"/>
    <lineage>
        <taxon>Eukaryota</taxon>
        <taxon>Sar</taxon>
        <taxon>Alveolata</taxon>
        <taxon>Dinophyceae</taxon>
        <taxon>Gonyaulacales</taxon>
        <taxon>Pyrocystaceae</taxon>
        <taxon>Alexandrium</taxon>
    </lineage>
</organism>
<feature type="region of interest" description="Disordered" evidence="1">
    <location>
        <begin position="213"/>
        <end position="255"/>
    </location>
</feature>
<feature type="region of interest" description="Disordered" evidence="1">
    <location>
        <begin position="1"/>
        <end position="37"/>
    </location>
</feature>
<evidence type="ECO:0000313" key="2">
    <source>
        <dbReference type="EMBL" id="CAE4580833.1"/>
    </source>
</evidence>
<accession>A0A7S4VF90</accession>
<sequence length="326" mass="35190">MEVTELVPPSLRPPPAAPSWAGPAEVPVAPSPGGRWQLPLAGWKRPAEDDILGSVRPGDPRRAQCQRPAVGGSRREGFAEPRAVDFAFTAEAVASLAPDAAWVEGDGGGVVALPCAPAAHAQARLDPEAELLVAEVRRVTDVGGSDYRRVLDLHPGESWDMQVVQTRFRQLMRLLHPDKRSKVGEARAGGREICDEAVNLVLEALQAAKRELLGGDEQDPQRRAQQDMRRLQEVQRQRARQAMHRQQQSAAGKLAADIDRALAPQTEAAPSAEVPGRPDPTGREIAGLLARLNARSEVPLQGSQWAAWCLDALDVRDVTQAPGTQV</sequence>
<gene>
    <name evidence="2" type="ORF">AMON00008_LOCUS18986</name>
</gene>
<dbReference type="InterPro" id="IPR036869">
    <property type="entry name" value="J_dom_sf"/>
</dbReference>
<name>A0A7S4VF90_9DINO</name>
<proteinExistence type="predicted"/>
<dbReference type="SUPFAM" id="SSF46565">
    <property type="entry name" value="Chaperone J-domain"/>
    <property type="match status" value="1"/>
</dbReference>
<dbReference type="EMBL" id="HBNR01027969">
    <property type="protein sequence ID" value="CAE4580833.1"/>
    <property type="molecule type" value="Transcribed_RNA"/>
</dbReference>
<feature type="region of interest" description="Disordered" evidence="1">
    <location>
        <begin position="54"/>
        <end position="76"/>
    </location>
</feature>
<reference evidence="2" key="1">
    <citation type="submission" date="2021-01" db="EMBL/GenBank/DDBJ databases">
        <authorList>
            <person name="Corre E."/>
            <person name="Pelletier E."/>
            <person name="Niang G."/>
            <person name="Scheremetjew M."/>
            <person name="Finn R."/>
            <person name="Kale V."/>
            <person name="Holt S."/>
            <person name="Cochrane G."/>
            <person name="Meng A."/>
            <person name="Brown T."/>
            <person name="Cohen L."/>
        </authorList>
    </citation>
    <scope>NUCLEOTIDE SEQUENCE</scope>
    <source>
        <strain evidence="2">CCMP3105</strain>
    </source>
</reference>
<evidence type="ECO:0008006" key="3">
    <source>
        <dbReference type="Google" id="ProtNLM"/>
    </source>
</evidence>
<dbReference type="Gene3D" id="1.10.287.110">
    <property type="entry name" value="DnaJ domain"/>
    <property type="match status" value="1"/>
</dbReference>
<protein>
    <recommendedName>
        <fullName evidence="3">J domain-containing protein</fullName>
    </recommendedName>
</protein>
<dbReference type="AlphaFoldDB" id="A0A7S4VF90"/>
<feature type="compositionally biased region" description="Basic and acidic residues" evidence="1">
    <location>
        <begin position="213"/>
        <end position="236"/>
    </location>
</feature>
<evidence type="ECO:0000256" key="1">
    <source>
        <dbReference type="SAM" id="MobiDB-lite"/>
    </source>
</evidence>